<feature type="compositionally biased region" description="Gly residues" evidence="1">
    <location>
        <begin position="127"/>
        <end position="137"/>
    </location>
</feature>
<dbReference type="Proteomes" id="UP000515123">
    <property type="component" value="Linkage group 21"/>
</dbReference>
<protein>
    <submittedName>
        <fullName evidence="3">Uncharacterized protein LOC109726733</fullName>
    </submittedName>
</protein>
<dbReference type="RefSeq" id="XP_020112109.1">
    <property type="nucleotide sequence ID" value="XM_020256520.1"/>
</dbReference>
<evidence type="ECO:0000256" key="1">
    <source>
        <dbReference type="SAM" id="MobiDB-lite"/>
    </source>
</evidence>
<reference evidence="3" key="2">
    <citation type="submission" date="2025-08" db="UniProtKB">
        <authorList>
            <consortium name="RefSeq"/>
        </authorList>
    </citation>
    <scope>IDENTIFICATION</scope>
    <source>
        <tissue evidence="3">Leaf</tissue>
    </source>
</reference>
<keyword evidence="2" id="KW-1185">Reference proteome</keyword>
<accession>A0A6P5GW56</accession>
<evidence type="ECO:0000313" key="2">
    <source>
        <dbReference type="Proteomes" id="UP000515123"/>
    </source>
</evidence>
<evidence type="ECO:0000313" key="3">
    <source>
        <dbReference type="RefSeq" id="XP_020112109.1"/>
    </source>
</evidence>
<feature type="region of interest" description="Disordered" evidence="1">
    <location>
        <begin position="76"/>
        <end position="138"/>
    </location>
</feature>
<feature type="region of interest" description="Disordered" evidence="1">
    <location>
        <begin position="177"/>
        <end position="227"/>
    </location>
</feature>
<organism evidence="2 3">
    <name type="scientific">Ananas comosus</name>
    <name type="common">Pineapple</name>
    <name type="synonym">Ananas ananas</name>
    <dbReference type="NCBI Taxonomy" id="4615"/>
    <lineage>
        <taxon>Eukaryota</taxon>
        <taxon>Viridiplantae</taxon>
        <taxon>Streptophyta</taxon>
        <taxon>Embryophyta</taxon>
        <taxon>Tracheophyta</taxon>
        <taxon>Spermatophyta</taxon>
        <taxon>Magnoliopsida</taxon>
        <taxon>Liliopsida</taxon>
        <taxon>Poales</taxon>
        <taxon>Bromeliaceae</taxon>
        <taxon>Bromelioideae</taxon>
        <taxon>Ananas</taxon>
    </lineage>
</organism>
<name>A0A6P5GW56_ANACO</name>
<proteinExistence type="predicted"/>
<dbReference type="GeneID" id="109726733"/>
<gene>
    <name evidence="3" type="primary">LOC109726733</name>
</gene>
<sequence>MGGQPTRLSDATINHEALSDEFRVKHAFYRRISPKNAPEMTVGEVRGRCWTAAGSSRWRGGGDRARTLPLGLELAGGEAATGGGRGGDDPVPETKGEVVLTSEGNGSAREWRGSKVGPHRTRAAAGDLGGGRRGAGTAGDARAGLLEVAGVDRGAWPQGKCGPKARNLSSAWLGSGQTRLAAASSGGSGDARGWPGPAGEGAGGRSRPGEGGALANRPLQGPSLSRW</sequence>
<feature type="compositionally biased region" description="Basic and acidic residues" evidence="1">
    <location>
        <begin position="86"/>
        <end position="96"/>
    </location>
</feature>
<dbReference type="AlphaFoldDB" id="A0A6P5GW56"/>
<feature type="compositionally biased region" description="Gly residues" evidence="1">
    <location>
        <begin position="186"/>
        <end position="212"/>
    </location>
</feature>
<reference evidence="2" key="1">
    <citation type="journal article" date="2015" name="Nat. Genet.">
        <title>The pineapple genome and the evolution of CAM photosynthesis.</title>
        <authorList>
            <person name="Ming R."/>
            <person name="VanBuren R."/>
            <person name="Wai C.M."/>
            <person name="Tang H."/>
            <person name="Schatz M.C."/>
            <person name="Bowers J.E."/>
            <person name="Lyons E."/>
            <person name="Wang M.L."/>
            <person name="Chen J."/>
            <person name="Biggers E."/>
            <person name="Zhang J."/>
            <person name="Huang L."/>
            <person name="Zhang L."/>
            <person name="Miao W."/>
            <person name="Zhang J."/>
            <person name="Ye Z."/>
            <person name="Miao C."/>
            <person name="Lin Z."/>
            <person name="Wang H."/>
            <person name="Zhou H."/>
            <person name="Yim W.C."/>
            <person name="Priest H.D."/>
            <person name="Zheng C."/>
            <person name="Woodhouse M."/>
            <person name="Edger P.P."/>
            <person name="Guyot R."/>
            <person name="Guo H.B."/>
            <person name="Guo H."/>
            <person name="Zheng G."/>
            <person name="Singh R."/>
            <person name="Sharma A."/>
            <person name="Min X."/>
            <person name="Zheng Y."/>
            <person name="Lee H."/>
            <person name="Gurtowski J."/>
            <person name="Sedlazeck F.J."/>
            <person name="Harkess A."/>
            <person name="McKain M.R."/>
            <person name="Liao Z."/>
            <person name="Fang J."/>
            <person name="Liu J."/>
            <person name="Zhang X."/>
            <person name="Zhang Q."/>
            <person name="Hu W."/>
            <person name="Qin Y."/>
            <person name="Wang K."/>
            <person name="Chen L.Y."/>
            <person name="Shirley N."/>
            <person name="Lin Y.R."/>
            <person name="Liu L.Y."/>
            <person name="Hernandez A.G."/>
            <person name="Wright C.L."/>
            <person name="Bulone V."/>
            <person name="Tuskan G.A."/>
            <person name="Heath K."/>
            <person name="Zee F."/>
            <person name="Moore P.H."/>
            <person name="Sunkar R."/>
            <person name="Leebens-Mack J.H."/>
            <person name="Mockler T."/>
            <person name="Bennetzen J.L."/>
            <person name="Freeling M."/>
            <person name="Sankoff D."/>
            <person name="Paterson A.H."/>
            <person name="Zhu X."/>
            <person name="Yang X."/>
            <person name="Smith J.A."/>
            <person name="Cushman J.C."/>
            <person name="Paull R.E."/>
            <person name="Yu Q."/>
        </authorList>
    </citation>
    <scope>NUCLEOTIDE SEQUENCE [LARGE SCALE GENOMIC DNA]</scope>
    <source>
        <strain evidence="2">cv. F153</strain>
    </source>
</reference>